<dbReference type="EMBL" id="RBPJ01000268">
    <property type="protein sequence ID" value="RMN89872.1"/>
    <property type="molecule type" value="Genomic_DNA"/>
</dbReference>
<evidence type="ECO:0000313" key="5">
    <source>
        <dbReference type="Proteomes" id="UP000270524"/>
    </source>
</evidence>
<feature type="transmembrane region" description="Helical" evidence="1">
    <location>
        <begin position="178"/>
        <end position="198"/>
    </location>
</feature>
<dbReference type="SUPFAM" id="SSF56399">
    <property type="entry name" value="ADP-ribosylation"/>
    <property type="match status" value="1"/>
</dbReference>
<reference evidence="4 5" key="1">
    <citation type="submission" date="2018-08" db="EMBL/GenBank/DDBJ databases">
        <title>Recombination of ecologically and evolutionarily significant loci maintains genetic cohesion in the Pseudomonas syringae species complex.</title>
        <authorList>
            <person name="Dillon M."/>
            <person name="Thakur S."/>
            <person name="Almeida R.N.D."/>
            <person name="Weir B.S."/>
            <person name="Guttman D.S."/>
        </authorList>
    </citation>
    <scope>NUCLEOTIDE SEQUENCE [LARGE SCALE GENOMIC DNA]</scope>
    <source>
        <strain evidence="2 4">ICMP 15201</strain>
        <strain evidence="3 5">ICMP 15203</strain>
    </source>
</reference>
<dbReference type="Proteomes" id="UP000270524">
    <property type="component" value="Unassembled WGS sequence"/>
</dbReference>
<evidence type="ECO:0008006" key="6">
    <source>
        <dbReference type="Google" id="ProtNLM"/>
    </source>
</evidence>
<comment type="caution">
    <text evidence="3">The sequence shown here is derived from an EMBL/GenBank/DDBJ whole genome shotgun (WGS) entry which is preliminary data.</text>
</comment>
<keyword evidence="1" id="KW-0812">Transmembrane</keyword>
<feature type="transmembrane region" description="Helical" evidence="1">
    <location>
        <begin position="205"/>
        <end position="224"/>
    </location>
</feature>
<name>A0A3M3R042_PSECA</name>
<evidence type="ECO:0000256" key="1">
    <source>
        <dbReference type="SAM" id="Phobius"/>
    </source>
</evidence>
<keyword evidence="1" id="KW-0472">Membrane</keyword>
<organism evidence="3 5">
    <name type="scientific">Pseudomonas cannabina</name>
    <dbReference type="NCBI Taxonomy" id="86840"/>
    <lineage>
        <taxon>Bacteria</taxon>
        <taxon>Pseudomonadati</taxon>
        <taxon>Pseudomonadota</taxon>
        <taxon>Gammaproteobacteria</taxon>
        <taxon>Pseudomonadales</taxon>
        <taxon>Pseudomonadaceae</taxon>
        <taxon>Pseudomonas</taxon>
    </lineage>
</organism>
<evidence type="ECO:0000313" key="4">
    <source>
        <dbReference type="Proteomes" id="UP000269335"/>
    </source>
</evidence>
<sequence>MIMPILCKYSYDPLDRVSSLTPLAQAVARRFYNGERLMTELQGGTQRTFFQAGGHLLAQQHLGSDGVATTLIAGDRHNSVLHASDAAQQADIAYSPYGYHDAAQPIAGLPGFNGEKPDPVTGHYLLGNGYRAYNPVLRRFNSPDSLSPFGEGGLNAYAYCVGDPVNRVDPTGHMDEELWASIGLAVVGALAAGIGIKFTSSLKSLVPFSTSVVSAGGTTVSLTISEVVKASHAETSSVLRHVGLGAGVLSAVFGVGILGQGIAKKRGLSLSRLFRPRSRSSGSNWSELFPGASRVAAPRTSSVGSNGLVNRPAFNDLRFIEPPPTYAQAMRELNSLNPPRSNLSGTNSIVLPELRTDNSGTARRIRSTSV</sequence>
<proteinExistence type="predicted"/>
<evidence type="ECO:0000313" key="3">
    <source>
        <dbReference type="EMBL" id="RMN89872.1"/>
    </source>
</evidence>
<dbReference type="AlphaFoldDB" id="A0A3M3R042"/>
<dbReference type="Gene3D" id="2.180.10.10">
    <property type="entry name" value="RHS repeat-associated core"/>
    <property type="match status" value="1"/>
</dbReference>
<dbReference type="NCBIfam" id="TIGR03696">
    <property type="entry name" value="Rhs_assc_core"/>
    <property type="match status" value="1"/>
</dbReference>
<feature type="transmembrane region" description="Helical" evidence="1">
    <location>
        <begin position="244"/>
        <end position="263"/>
    </location>
</feature>
<evidence type="ECO:0000313" key="2">
    <source>
        <dbReference type="EMBL" id="RMN83043.1"/>
    </source>
</evidence>
<keyword evidence="1" id="KW-1133">Transmembrane helix</keyword>
<protein>
    <recommendedName>
        <fullName evidence="6">YD repeat protein</fullName>
    </recommendedName>
</protein>
<accession>A0A3M3R042</accession>
<dbReference type="InterPro" id="IPR022385">
    <property type="entry name" value="Rhs_assc_core"/>
</dbReference>
<dbReference type="EMBL" id="RBPH01000089">
    <property type="protein sequence ID" value="RMN83043.1"/>
    <property type="molecule type" value="Genomic_DNA"/>
</dbReference>
<dbReference type="Proteomes" id="UP000269335">
    <property type="component" value="Unassembled WGS sequence"/>
</dbReference>
<gene>
    <name evidence="3" type="ORF">ALQ51_04246</name>
    <name evidence="2" type="ORF">ALQ53_02872</name>
</gene>